<evidence type="ECO:0000256" key="1">
    <source>
        <dbReference type="SAM" id="Phobius"/>
    </source>
</evidence>
<dbReference type="KEGG" id="them:FPV09_05060"/>
<protein>
    <submittedName>
        <fullName evidence="2">Uncharacterized protein</fullName>
    </submittedName>
</protein>
<dbReference type="AlphaFoldDB" id="A0A5C0SJ74"/>
<keyword evidence="1" id="KW-0472">Membrane</keyword>
<feature type="transmembrane region" description="Helical" evidence="1">
    <location>
        <begin position="75"/>
        <end position="96"/>
    </location>
</feature>
<accession>A0A5C0SJ74</accession>
<keyword evidence="3" id="KW-1185">Reference proteome</keyword>
<feature type="transmembrane region" description="Helical" evidence="1">
    <location>
        <begin position="34"/>
        <end position="55"/>
    </location>
</feature>
<reference evidence="2 3" key="1">
    <citation type="submission" date="2019-07" db="EMBL/GenBank/DDBJ databases">
        <title>Complete genome of Thermococcus acidophilus.</title>
        <authorList>
            <person name="Li X."/>
        </authorList>
    </citation>
    <scope>NUCLEOTIDE SEQUENCE [LARGE SCALE GENOMIC DNA]</scope>
    <source>
        <strain evidence="2 3">SY113</strain>
    </source>
</reference>
<sequence length="128" mass="14740">MSSSGDNWVSGFNPFDESTNEIQRRLEFEFRKKVITELVFVPFLIWSLFVLLSPVSQATDVLEIDVGAFHIRGSAAVVFALVAMLLLFCRFPSIWYDMYLYKREVKKAFLEFLKQAEGNKEADSSKVK</sequence>
<evidence type="ECO:0000313" key="3">
    <source>
        <dbReference type="Proteomes" id="UP000322631"/>
    </source>
</evidence>
<organism evidence="2 3">
    <name type="scientific">Thermococcus aciditolerans</name>
    <dbReference type="NCBI Taxonomy" id="2598455"/>
    <lineage>
        <taxon>Archaea</taxon>
        <taxon>Methanobacteriati</taxon>
        <taxon>Methanobacteriota</taxon>
        <taxon>Thermococci</taxon>
        <taxon>Thermococcales</taxon>
        <taxon>Thermococcaceae</taxon>
        <taxon>Thermococcus</taxon>
    </lineage>
</organism>
<dbReference type="GeneID" id="41609201"/>
<dbReference type="RefSeq" id="WP_148882607.1">
    <property type="nucleotide sequence ID" value="NZ_CP041932.1"/>
</dbReference>
<gene>
    <name evidence="2" type="ORF">FPV09_05060</name>
</gene>
<keyword evidence="1" id="KW-0812">Transmembrane</keyword>
<evidence type="ECO:0000313" key="2">
    <source>
        <dbReference type="EMBL" id="QEK14575.1"/>
    </source>
</evidence>
<name>A0A5C0SJ74_9EURY</name>
<keyword evidence="1" id="KW-1133">Transmembrane helix</keyword>
<proteinExistence type="predicted"/>
<dbReference type="Proteomes" id="UP000322631">
    <property type="component" value="Chromosome"/>
</dbReference>
<dbReference type="EMBL" id="CP041932">
    <property type="protein sequence ID" value="QEK14575.1"/>
    <property type="molecule type" value="Genomic_DNA"/>
</dbReference>